<proteinExistence type="predicted"/>
<dbReference type="CDD" id="cd04187">
    <property type="entry name" value="DPM1_like_bac"/>
    <property type="match status" value="1"/>
</dbReference>
<feature type="transmembrane region" description="Helical" evidence="7">
    <location>
        <begin position="228"/>
        <end position="250"/>
    </location>
</feature>
<dbReference type="OrthoDB" id="9807778at2"/>
<dbReference type="GO" id="GO:0016757">
    <property type="term" value="F:glycosyltransferase activity"/>
    <property type="evidence" value="ECO:0007669"/>
    <property type="project" value="UniProtKB-KW"/>
</dbReference>
<feature type="transmembrane region" description="Helical" evidence="7">
    <location>
        <begin position="262"/>
        <end position="287"/>
    </location>
</feature>
<comment type="caution">
    <text evidence="9">The sequence shown here is derived from an EMBL/GenBank/DDBJ whole genome shotgun (WGS) entry which is preliminary data.</text>
</comment>
<name>A0A327STG8_9SPHI</name>
<protein>
    <submittedName>
        <fullName evidence="9">Dolichol-phosphate mannosyltransferase</fullName>
    </submittedName>
</protein>
<evidence type="ECO:0000256" key="5">
    <source>
        <dbReference type="ARBA" id="ARBA00022989"/>
    </source>
</evidence>
<reference evidence="9 10" key="1">
    <citation type="submission" date="2018-06" db="EMBL/GenBank/DDBJ databases">
        <title>Genomic Encyclopedia of Archaeal and Bacterial Type Strains, Phase II (KMG-II): from individual species to whole genera.</title>
        <authorList>
            <person name="Goeker M."/>
        </authorList>
    </citation>
    <scope>NUCLEOTIDE SEQUENCE [LARGE SCALE GENOMIC DNA]</scope>
    <source>
        <strain evidence="9 10">DSM 14825</strain>
    </source>
</reference>
<keyword evidence="3 9" id="KW-0808">Transferase</keyword>
<accession>A0A327STG8</accession>
<evidence type="ECO:0000313" key="9">
    <source>
        <dbReference type="EMBL" id="RAJ31802.1"/>
    </source>
</evidence>
<dbReference type="InterPro" id="IPR050256">
    <property type="entry name" value="Glycosyltransferase_2"/>
</dbReference>
<dbReference type="SUPFAM" id="SSF53448">
    <property type="entry name" value="Nucleotide-diphospho-sugar transferases"/>
    <property type="match status" value="1"/>
</dbReference>
<dbReference type="EMBL" id="QLLR01000007">
    <property type="protein sequence ID" value="RAJ31802.1"/>
    <property type="molecule type" value="Genomic_DNA"/>
</dbReference>
<evidence type="ECO:0000256" key="3">
    <source>
        <dbReference type="ARBA" id="ARBA00022679"/>
    </source>
</evidence>
<dbReference type="InterPro" id="IPR001173">
    <property type="entry name" value="Glyco_trans_2-like"/>
</dbReference>
<dbReference type="PANTHER" id="PTHR48090:SF1">
    <property type="entry name" value="PROPHAGE BACTOPRENOL GLUCOSYL TRANSFERASE HOMOLOG"/>
    <property type="match status" value="1"/>
</dbReference>
<evidence type="ECO:0000256" key="4">
    <source>
        <dbReference type="ARBA" id="ARBA00022692"/>
    </source>
</evidence>
<evidence type="ECO:0000256" key="1">
    <source>
        <dbReference type="ARBA" id="ARBA00004141"/>
    </source>
</evidence>
<gene>
    <name evidence="9" type="ORF">LY11_01958</name>
</gene>
<dbReference type="Proteomes" id="UP000249754">
    <property type="component" value="Unassembled WGS sequence"/>
</dbReference>
<dbReference type="RefSeq" id="WP_111633512.1">
    <property type="nucleotide sequence ID" value="NZ_QLLR01000007.1"/>
</dbReference>
<keyword evidence="2 9" id="KW-0328">Glycosyltransferase</keyword>
<evidence type="ECO:0000256" key="2">
    <source>
        <dbReference type="ARBA" id="ARBA00022676"/>
    </source>
</evidence>
<keyword evidence="4 7" id="KW-0812">Transmembrane</keyword>
<evidence type="ECO:0000259" key="8">
    <source>
        <dbReference type="Pfam" id="PF00535"/>
    </source>
</evidence>
<dbReference type="InterPro" id="IPR029044">
    <property type="entry name" value="Nucleotide-diphossugar_trans"/>
</dbReference>
<sequence length="323" mass="36932">MKRTVSVVIPAFNEAENLIVIIDRLEGIFKNTAYDAEFIIIDDGSTDHTLNILKTMASINTKLFYIEFSRNFGHQLALKAGLDQAKGDCVISLDADLQHPPELIIQMLEKWEEGNDIVYTRRSEDKSLPYGKRKSSSLFYRLINVLSSIQIEEGTADFRLMDKKVIDVFRNFEENEPFIRGLVQWMGYKQVAIDYVPHKRHAGTSKYNLRKMMRFALQGVTSFSIKPLYTAVYLGFAFSMLSVLYIPYVFYSVYMGIEVDGWASTIMTIVFFGGLQLIIMGIIGIYIGKMFMQTKNRPNYIIKSTNFVPAPTSTNTNYDIAQL</sequence>
<dbReference type="STRING" id="188932.AY601_4812"/>
<comment type="subcellular location">
    <subcellularLocation>
        <location evidence="1">Membrane</location>
        <topology evidence="1">Multi-pass membrane protein</topology>
    </subcellularLocation>
</comment>
<organism evidence="9 10">
    <name type="scientific">Pedobacter cryoconitis</name>
    <dbReference type="NCBI Taxonomy" id="188932"/>
    <lineage>
        <taxon>Bacteria</taxon>
        <taxon>Pseudomonadati</taxon>
        <taxon>Bacteroidota</taxon>
        <taxon>Sphingobacteriia</taxon>
        <taxon>Sphingobacteriales</taxon>
        <taxon>Sphingobacteriaceae</taxon>
        <taxon>Pedobacter</taxon>
    </lineage>
</organism>
<evidence type="ECO:0000313" key="10">
    <source>
        <dbReference type="Proteomes" id="UP000249754"/>
    </source>
</evidence>
<keyword evidence="5 7" id="KW-1133">Transmembrane helix</keyword>
<evidence type="ECO:0000256" key="6">
    <source>
        <dbReference type="ARBA" id="ARBA00023136"/>
    </source>
</evidence>
<dbReference type="AlphaFoldDB" id="A0A327STG8"/>
<evidence type="ECO:0000256" key="7">
    <source>
        <dbReference type="SAM" id="Phobius"/>
    </source>
</evidence>
<dbReference type="Gene3D" id="3.90.550.10">
    <property type="entry name" value="Spore Coat Polysaccharide Biosynthesis Protein SpsA, Chain A"/>
    <property type="match status" value="1"/>
</dbReference>
<feature type="domain" description="Glycosyltransferase 2-like" evidence="8">
    <location>
        <begin position="6"/>
        <end position="166"/>
    </location>
</feature>
<dbReference type="PANTHER" id="PTHR48090">
    <property type="entry name" value="UNDECAPRENYL-PHOSPHATE 4-DEOXY-4-FORMAMIDO-L-ARABINOSE TRANSFERASE-RELATED"/>
    <property type="match status" value="1"/>
</dbReference>
<keyword evidence="6 7" id="KW-0472">Membrane</keyword>
<dbReference type="GO" id="GO:0005886">
    <property type="term" value="C:plasma membrane"/>
    <property type="evidence" value="ECO:0007669"/>
    <property type="project" value="TreeGrafter"/>
</dbReference>
<dbReference type="Pfam" id="PF00535">
    <property type="entry name" value="Glycos_transf_2"/>
    <property type="match status" value="1"/>
</dbReference>